<dbReference type="InterPro" id="IPR014729">
    <property type="entry name" value="Rossmann-like_a/b/a_fold"/>
</dbReference>
<dbReference type="InterPro" id="IPR006015">
    <property type="entry name" value="Universal_stress_UspA"/>
</dbReference>
<dbReference type="EMBL" id="MF614058">
    <property type="protein sequence ID" value="ATE50925.1"/>
    <property type="molecule type" value="mRNA"/>
</dbReference>
<evidence type="ECO:0000313" key="2">
    <source>
        <dbReference type="EMBL" id="ATE50925.1"/>
    </source>
</evidence>
<dbReference type="Pfam" id="PF00582">
    <property type="entry name" value="Usp"/>
    <property type="match status" value="1"/>
</dbReference>
<dbReference type="CDD" id="cd23659">
    <property type="entry name" value="USP_At3g01520-like"/>
    <property type="match status" value="1"/>
</dbReference>
<dbReference type="Gene3D" id="3.40.50.620">
    <property type="entry name" value="HUPs"/>
    <property type="match status" value="1"/>
</dbReference>
<dbReference type="PANTHER" id="PTHR46100">
    <property type="entry name" value="IMP2'P"/>
    <property type="match status" value="1"/>
</dbReference>
<protein>
    <submittedName>
        <fullName evidence="2">Universal stress protein 19</fullName>
    </submittedName>
</protein>
<accession>A0A290YXS5</accession>
<sequence>MPKDKTIGVAIDFSKSSKSALRWSIDHLADKGDTFYILHVKPYSADDSQSQLWAQSGSPLMPLAEFRQPERMKKYNVTIDIEVLDMLDTAVRQKEINVVVKLYWGDAREKLCEACEELKLDSLVMGSRGLTLIQRIIVGSVSNYVMTHANCAVTIVKDLI</sequence>
<dbReference type="PANTHER" id="PTHR46100:SF2">
    <property type="entry name" value="OS05G0453700 PROTEIN"/>
    <property type="match status" value="1"/>
</dbReference>
<reference evidence="2" key="2">
    <citation type="submission" date="2017-08" db="EMBL/GenBank/DDBJ databases">
        <authorList>
            <person name="de Groot N.N."/>
        </authorList>
    </citation>
    <scope>NUCLEOTIDE SEQUENCE</scope>
</reference>
<dbReference type="SUPFAM" id="SSF52402">
    <property type="entry name" value="Adenine nucleotide alpha hydrolases-like"/>
    <property type="match status" value="1"/>
</dbReference>
<dbReference type="AlphaFoldDB" id="A0A290YXS5"/>
<organism evidence="2">
    <name type="scientific">Salvia miltiorrhiza</name>
    <name type="common">Chinese sage</name>
    <dbReference type="NCBI Taxonomy" id="226208"/>
    <lineage>
        <taxon>Eukaryota</taxon>
        <taxon>Viridiplantae</taxon>
        <taxon>Streptophyta</taxon>
        <taxon>Embryophyta</taxon>
        <taxon>Tracheophyta</taxon>
        <taxon>Spermatophyta</taxon>
        <taxon>Magnoliopsida</taxon>
        <taxon>eudicotyledons</taxon>
        <taxon>Gunneridae</taxon>
        <taxon>Pentapetalae</taxon>
        <taxon>asterids</taxon>
        <taxon>lamiids</taxon>
        <taxon>Lamiales</taxon>
        <taxon>Lamiaceae</taxon>
        <taxon>Nepetoideae</taxon>
        <taxon>Mentheae</taxon>
        <taxon>Salviinae</taxon>
        <taxon>Salvia</taxon>
        <taxon>Salvia incertae sedis</taxon>
    </lineage>
</organism>
<dbReference type="InterPro" id="IPR006016">
    <property type="entry name" value="UspA"/>
</dbReference>
<proteinExistence type="evidence at transcript level"/>
<reference evidence="2" key="1">
    <citation type="journal article" date="2017" name="Genes (Basel)">
        <title>Functional Characterization of Selected Universal Stress Protein from Salvia miltiorrhiza (SmUSP) in Escherichia coli.</title>
        <authorList>
            <person name="Wang X.F."/>
            <person name="Su J."/>
            <person name="Yang N."/>
            <person name="Zhang H."/>
            <person name="Cao X.Y."/>
            <person name="Kang J.F."/>
        </authorList>
    </citation>
    <scope>NUCLEOTIDE SEQUENCE</scope>
</reference>
<dbReference type="FunFam" id="3.40.50.620:FF:000206">
    <property type="entry name" value="Universal stress protein family protein"/>
    <property type="match status" value="1"/>
</dbReference>
<name>A0A290YXS5_SALMI</name>
<dbReference type="PRINTS" id="PR01438">
    <property type="entry name" value="UNVRSLSTRESS"/>
</dbReference>
<feature type="domain" description="UspA" evidence="1">
    <location>
        <begin position="5"/>
        <end position="157"/>
    </location>
</feature>
<evidence type="ECO:0000259" key="1">
    <source>
        <dbReference type="Pfam" id="PF00582"/>
    </source>
</evidence>